<protein>
    <submittedName>
        <fullName evidence="4">Protein-serine/threonine phosphatase</fullName>
    </submittedName>
</protein>
<evidence type="ECO:0000256" key="1">
    <source>
        <dbReference type="SAM" id="MobiDB-lite"/>
    </source>
</evidence>
<keyword evidence="3" id="KW-1185">Reference proteome</keyword>
<evidence type="ECO:0000313" key="4">
    <source>
        <dbReference type="WBParaSite" id="ECPE_0001595201-mRNA-1"/>
    </source>
</evidence>
<dbReference type="WBParaSite" id="ECPE_0001595201-mRNA-1">
    <property type="protein sequence ID" value="ECPE_0001595201-mRNA-1"/>
    <property type="gene ID" value="ECPE_0001595201"/>
</dbReference>
<dbReference type="EMBL" id="UZAN01062280">
    <property type="protein sequence ID" value="VDP93184.1"/>
    <property type="molecule type" value="Genomic_DNA"/>
</dbReference>
<evidence type="ECO:0000313" key="2">
    <source>
        <dbReference type="EMBL" id="VDP93184.1"/>
    </source>
</evidence>
<gene>
    <name evidence="2" type="ORF">ECPE_LOCUS15912</name>
</gene>
<reference evidence="4" key="1">
    <citation type="submission" date="2016-06" db="UniProtKB">
        <authorList>
            <consortium name="WormBaseParasite"/>
        </authorList>
    </citation>
    <scope>IDENTIFICATION</scope>
</reference>
<name>A0A183B9M7_9TREM</name>
<proteinExistence type="predicted"/>
<accession>A0A183B9M7</accession>
<feature type="region of interest" description="Disordered" evidence="1">
    <location>
        <begin position="1"/>
        <end position="38"/>
    </location>
</feature>
<evidence type="ECO:0000313" key="3">
    <source>
        <dbReference type="Proteomes" id="UP000272942"/>
    </source>
</evidence>
<reference evidence="2 3" key="2">
    <citation type="submission" date="2018-11" db="EMBL/GenBank/DDBJ databases">
        <authorList>
            <consortium name="Pathogen Informatics"/>
        </authorList>
    </citation>
    <scope>NUCLEOTIDE SEQUENCE [LARGE SCALE GENOMIC DNA]</scope>
    <source>
        <strain evidence="2 3">Egypt</strain>
    </source>
</reference>
<organism evidence="4">
    <name type="scientific">Echinostoma caproni</name>
    <dbReference type="NCBI Taxonomy" id="27848"/>
    <lineage>
        <taxon>Eukaryota</taxon>
        <taxon>Metazoa</taxon>
        <taxon>Spiralia</taxon>
        <taxon>Lophotrochozoa</taxon>
        <taxon>Platyhelminthes</taxon>
        <taxon>Trematoda</taxon>
        <taxon>Digenea</taxon>
        <taxon>Plagiorchiida</taxon>
        <taxon>Echinostomata</taxon>
        <taxon>Echinostomatoidea</taxon>
        <taxon>Echinostomatidae</taxon>
        <taxon>Echinostoma</taxon>
    </lineage>
</organism>
<feature type="compositionally biased region" description="Polar residues" evidence="1">
    <location>
        <begin position="1"/>
        <end position="10"/>
    </location>
</feature>
<dbReference type="AlphaFoldDB" id="A0A183B9M7"/>
<dbReference type="Proteomes" id="UP000272942">
    <property type="component" value="Unassembled WGS sequence"/>
</dbReference>
<sequence>MDGTDASNSLPLRGTGHSASDLGIKSTGKLRSDGQPMTDICPGVDASWTLDEAEIQFELHLAERDMESRFNCVFVVDDSHSLLPRFRSNNSGPPLCSQIE</sequence>